<feature type="transmembrane region" description="Helical" evidence="4">
    <location>
        <begin position="907"/>
        <end position="929"/>
    </location>
</feature>
<protein>
    <submittedName>
        <fullName evidence="6">Putative glycine receptor subunit alphaZ1-like isoform X1</fullName>
    </submittedName>
</protein>
<dbReference type="InterPro" id="IPR036055">
    <property type="entry name" value="LDL_receptor-like_sf"/>
</dbReference>
<dbReference type="PROSITE" id="PS50068">
    <property type="entry name" value="LDLRA_2"/>
    <property type="match status" value="1"/>
</dbReference>
<accession>A0A423UB22</accession>
<comment type="caution">
    <text evidence="6">The sequence shown here is derived from an EMBL/GenBank/DDBJ whole genome shotgun (WGS) entry which is preliminary data.</text>
</comment>
<keyword evidence="4" id="KW-0812">Transmembrane</keyword>
<evidence type="ECO:0000256" key="2">
    <source>
        <dbReference type="PROSITE-ProRule" id="PRU00124"/>
    </source>
</evidence>
<dbReference type="Pfam" id="PF00057">
    <property type="entry name" value="Ldl_recept_a"/>
    <property type="match status" value="1"/>
</dbReference>
<dbReference type="CDD" id="cd00112">
    <property type="entry name" value="LDLa"/>
    <property type="match status" value="1"/>
</dbReference>
<dbReference type="InterPro" id="IPR013320">
    <property type="entry name" value="ConA-like_dom_sf"/>
</dbReference>
<dbReference type="SUPFAM" id="SSF63712">
    <property type="entry name" value="Nicotinic receptor ligand binding domain-like"/>
    <property type="match status" value="1"/>
</dbReference>
<reference evidence="6 7" key="1">
    <citation type="submission" date="2018-04" db="EMBL/GenBank/DDBJ databases">
        <authorList>
            <person name="Zhang X."/>
            <person name="Yuan J."/>
            <person name="Li F."/>
            <person name="Xiang J."/>
        </authorList>
    </citation>
    <scope>NUCLEOTIDE SEQUENCE [LARGE SCALE GENOMIC DNA]</scope>
    <source>
        <tissue evidence="6">Muscle</tissue>
    </source>
</reference>
<dbReference type="InterPro" id="IPR006201">
    <property type="entry name" value="Neur_channel"/>
</dbReference>
<keyword evidence="6" id="KW-0675">Receptor</keyword>
<dbReference type="PANTHER" id="PTHR18945">
    <property type="entry name" value="NEUROTRANSMITTER GATED ION CHANNEL"/>
    <property type="match status" value="1"/>
</dbReference>
<dbReference type="Pfam" id="PF02931">
    <property type="entry name" value="Neur_chan_LBD"/>
    <property type="match status" value="1"/>
</dbReference>
<feature type="transmembrane region" description="Helical" evidence="4">
    <location>
        <begin position="842"/>
        <end position="867"/>
    </location>
</feature>
<dbReference type="InterPro" id="IPR002172">
    <property type="entry name" value="LDrepeatLR_classA_rpt"/>
</dbReference>
<sequence length="942" mass="103735">MTPKAAPDVAINVSLKTESPYLEDRLFSPSDLHDLDAENTYSLLPTHHWAAVGHETPSKTQVMGGFCNTGLFLARTSLLVALAKCSLQQDGPVVVNLPGDPHVPSTLGHLRQEVNWTEPLNEVSVCARVNVNLLTSSARVPLLSYSHPACFSELLLVVDFRANEVEFRCCDFRVSVRLPVEAKLKLNEWEAVCFSANLRNGSLRFWHREQDTRRQLNGTQIPAAVRGPGVAVVGRLQNRHDGGLTEGFAGSVGGLTLSDAIIGQKEAEDFIGDCKRVLTGILSMNTMEELGRDWELSDGVVHSAFSLYELCQVENLPLMLPGMYSHDEAAGFCRSAGGSLPGDDDADSLRVKFGNFVARCQNPFEAWLWLGPVKLYEKGQWTLVTSDVQDGSARLCRSLHPTEDAAVDVPCEERVCAACLVPRRPVLTLRRGCEELRDRVFSYVFIDSGPPQLGSAFGSEITWEGDRWTLSDAGGTELFSTDGAGSAGPILPLGTHTWEKRHSDLECPTETQVLLSLCEPDRLSCDDGLTCLPTSSLCDQMVDCVDGSDERDCTPAPRWEGDPTLPPSPLSPNDTTHVSLLFTAFSLEALEPTTFAVEARVSLELQWNDPRVTFRNLVEGETPVPPQAGMWAPRLEGMWAPSEVTRMTQVDQMSLTAVRTQHEPDVNLFTQALEYSGRWHPWKVRHTILVSSSCQFQMRYHPFDLQQCKFSLSFQNLDRDQTTMVFPEPRNEALQAAVGQTLNNYLVKEVRMEEEKKSDFHPSVTFTLTLRHNGARALAVVHVPTCLLVLLTYASLFLPVDHVRTRLLTSGACLVGVALVFWGASFSGLVHFHAQETFLGTWVLIVFGLISAAIVFEATAALALSLLRGWRPAAGGAKWDSRVTPFNPSEPLEDDTLASSPTSLPNLINLTAQVLLGVSGFATFAWYLIYSVVQPGSRATWN</sequence>
<evidence type="ECO:0000259" key="5">
    <source>
        <dbReference type="Pfam" id="PF02931"/>
    </source>
</evidence>
<dbReference type="InterPro" id="IPR006202">
    <property type="entry name" value="Neur_chan_lig-bd"/>
</dbReference>
<name>A0A423UB22_PENVA</name>
<dbReference type="GO" id="GO:0005230">
    <property type="term" value="F:extracellular ligand-gated monoatomic ion channel activity"/>
    <property type="evidence" value="ECO:0007669"/>
    <property type="project" value="InterPro"/>
</dbReference>
<keyword evidence="4" id="KW-1133">Transmembrane helix</keyword>
<dbReference type="AlphaFoldDB" id="A0A423UB22"/>
<dbReference type="Gene3D" id="2.60.120.200">
    <property type="match status" value="1"/>
</dbReference>
<gene>
    <name evidence="6" type="ORF">C7M84_004045</name>
</gene>
<evidence type="ECO:0000256" key="1">
    <source>
        <dbReference type="ARBA" id="ARBA00023157"/>
    </source>
</evidence>
<dbReference type="GO" id="GO:0004888">
    <property type="term" value="F:transmembrane signaling receptor activity"/>
    <property type="evidence" value="ECO:0007669"/>
    <property type="project" value="InterPro"/>
</dbReference>
<feature type="transmembrane region" description="Helical" evidence="4">
    <location>
        <begin position="777"/>
        <end position="800"/>
    </location>
</feature>
<comment type="caution">
    <text evidence="2">Lacks conserved residue(s) required for the propagation of feature annotation.</text>
</comment>
<dbReference type="OrthoDB" id="19606at2759"/>
<feature type="domain" description="Neurotransmitter-gated ion-channel ligand-binding" evidence="5">
    <location>
        <begin position="571"/>
        <end position="771"/>
    </location>
</feature>
<keyword evidence="4" id="KW-0472">Membrane</keyword>
<evidence type="ECO:0000313" key="7">
    <source>
        <dbReference type="Proteomes" id="UP000283509"/>
    </source>
</evidence>
<dbReference type="GO" id="GO:0016020">
    <property type="term" value="C:membrane"/>
    <property type="evidence" value="ECO:0007669"/>
    <property type="project" value="InterPro"/>
</dbReference>
<dbReference type="Gene3D" id="2.70.170.10">
    <property type="entry name" value="Neurotransmitter-gated ion-channel ligand-binding domain"/>
    <property type="match status" value="1"/>
</dbReference>
<dbReference type="SUPFAM" id="SSF49899">
    <property type="entry name" value="Concanavalin A-like lectins/glucanases"/>
    <property type="match status" value="1"/>
</dbReference>
<feature type="disulfide bond" evidence="2">
    <location>
        <begin position="538"/>
        <end position="553"/>
    </location>
</feature>
<dbReference type="SMART" id="SM00192">
    <property type="entry name" value="LDLa"/>
    <property type="match status" value="1"/>
</dbReference>
<feature type="transmembrane region" description="Helical" evidence="4">
    <location>
        <begin position="807"/>
        <end position="830"/>
    </location>
</feature>
<dbReference type="Proteomes" id="UP000283509">
    <property type="component" value="Unassembled WGS sequence"/>
</dbReference>
<dbReference type="SUPFAM" id="SSF57424">
    <property type="entry name" value="LDL receptor-like module"/>
    <property type="match status" value="1"/>
</dbReference>
<dbReference type="Gene3D" id="4.10.400.10">
    <property type="entry name" value="Low-density Lipoprotein Receptor"/>
    <property type="match status" value="1"/>
</dbReference>
<organism evidence="6 7">
    <name type="scientific">Penaeus vannamei</name>
    <name type="common">Whiteleg shrimp</name>
    <name type="synonym">Litopenaeus vannamei</name>
    <dbReference type="NCBI Taxonomy" id="6689"/>
    <lineage>
        <taxon>Eukaryota</taxon>
        <taxon>Metazoa</taxon>
        <taxon>Ecdysozoa</taxon>
        <taxon>Arthropoda</taxon>
        <taxon>Crustacea</taxon>
        <taxon>Multicrustacea</taxon>
        <taxon>Malacostraca</taxon>
        <taxon>Eumalacostraca</taxon>
        <taxon>Eucarida</taxon>
        <taxon>Decapoda</taxon>
        <taxon>Dendrobranchiata</taxon>
        <taxon>Penaeoidea</taxon>
        <taxon>Penaeidae</taxon>
        <taxon>Penaeus</taxon>
    </lineage>
</organism>
<feature type="region of interest" description="Disordered" evidence="3">
    <location>
        <begin position="549"/>
        <end position="572"/>
    </location>
</feature>
<dbReference type="InterPro" id="IPR023415">
    <property type="entry name" value="LDLR_class-A_CS"/>
</dbReference>
<proteinExistence type="predicted"/>
<dbReference type="InterPro" id="IPR036734">
    <property type="entry name" value="Neur_chan_lig-bd_sf"/>
</dbReference>
<dbReference type="PROSITE" id="PS01209">
    <property type="entry name" value="LDLRA_1"/>
    <property type="match status" value="1"/>
</dbReference>
<dbReference type="EMBL" id="QCYY01000154">
    <property type="protein sequence ID" value="ROT85908.1"/>
    <property type="molecule type" value="Genomic_DNA"/>
</dbReference>
<keyword evidence="7" id="KW-1185">Reference proteome</keyword>
<evidence type="ECO:0000256" key="3">
    <source>
        <dbReference type="SAM" id="MobiDB-lite"/>
    </source>
</evidence>
<keyword evidence="1 2" id="KW-1015">Disulfide bond</keyword>
<evidence type="ECO:0000256" key="4">
    <source>
        <dbReference type="SAM" id="Phobius"/>
    </source>
</evidence>
<reference evidence="6 7" key="2">
    <citation type="submission" date="2019-01" db="EMBL/GenBank/DDBJ databases">
        <title>The decoding of complex shrimp genome reveals the adaptation for benthos swimmer, frequently molting mechanism and breeding impact on genome.</title>
        <authorList>
            <person name="Sun Y."/>
            <person name="Gao Y."/>
            <person name="Yu Y."/>
        </authorList>
    </citation>
    <scope>NUCLEOTIDE SEQUENCE [LARGE SCALE GENOMIC DNA]</scope>
    <source>
        <tissue evidence="6">Muscle</tissue>
    </source>
</reference>
<evidence type="ECO:0000313" key="6">
    <source>
        <dbReference type="EMBL" id="ROT85908.1"/>
    </source>
</evidence>